<dbReference type="AlphaFoldDB" id="A0A8H2K493"/>
<dbReference type="PANTHER" id="PTHR43811">
    <property type="entry name" value="FKBP-TYPE PEPTIDYL-PROLYL CIS-TRANS ISOMERASE FKPA"/>
    <property type="match status" value="1"/>
</dbReference>
<dbReference type="SUPFAM" id="SSF54534">
    <property type="entry name" value="FKBP-like"/>
    <property type="match status" value="1"/>
</dbReference>
<organism evidence="8 9">
    <name type="scientific">Rhodoglobus vestalii</name>
    <dbReference type="NCBI Taxonomy" id="193384"/>
    <lineage>
        <taxon>Bacteria</taxon>
        <taxon>Bacillati</taxon>
        <taxon>Actinomycetota</taxon>
        <taxon>Actinomycetes</taxon>
        <taxon>Micrococcales</taxon>
        <taxon>Microbacteriaceae</taxon>
        <taxon>Rhodoglobus</taxon>
    </lineage>
</organism>
<keyword evidence="9" id="KW-1185">Reference proteome</keyword>
<dbReference type="EMBL" id="VFRA01000001">
    <property type="protein sequence ID" value="TQO18597.1"/>
    <property type="molecule type" value="Genomic_DNA"/>
</dbReference>
<evidence type="ECO:0000313" key="8">
    <source>
        <dbReference type="EMBL" id="TQO18597.1"/>
    </source>
</evidence>
<dbReference type="Pfam" id="PF00254">
    <property type="entry name" value="FKBP_C"/>
    <property type="match status" value="1"/>
</dbReference>
<dbReference type="GO" id="GO:0003755">
    <property type="term" value="F:peptidyl-prolyl cis-trans isomerase activity"/>
    <property type="evidence" value="ECO:0007669"/>
    <property type="project" value="UniProtKB-UniRule"/>
</dbReference>
<evidence type="ECO:0000256" key="5">
    <source>
        <dbReference type="PROSITE-ProRule" id="PRU00277"/>
    </source>
</evidence>
<evidence type="ECO:0000256" key="1">
    <source>
        <dbReference type="ARBA" id="ARBA00000971"/>
    </source>
</evidence>
<comment type="caution">
    <text evidence="8">The sequence shown here is derived from an EMBL/GenBank/DDBJ whole genome shotgun (WGS) entry which is preliminary data.</text>
</comment>
<evidence type="ECO:0000256" key="3">
    <source>
        <dbReference type="ARBA" id="ARBA00023110"/>
    </source>
</evidence>
<evidence type="ECO:0000313" key="9">
    <source>
        <dbReference type="Proteomes" id="UP000316560"/>
    </source>
</evidence>
<dbReference type="PROSITE" id="PS50059">
    <property type="entry name" value="FKBP_PPIASE"/>
    <property type="match status" value="1"/>
</dbReference>
<dbReference type="Gene3D" id="3.10.50.40">
    <property type="match status" value="1"/>
</dbReference>
<proteinExistence type="inferred from homology"/>
<dbReference type="InterPro" id="IPR001179">
    <property type="entry name" value="PPIase_FKBP_dom"/>
</dbReference>
<gene>
    <name evidence="8" type="ORF">FB472_0116</name>
</gene>
<reference evidence="8 9" key="1">
    <citation type="submission" date="2019-06" db="EMBL/GenBank/DDBJ databases">
        <title>Sequencing the genomes of 1000 actinobacteria strains.</title>
        <authorList>
            <person name="Klenk H.-P."/>
        </authorList>
    </citation>
    <scope>NUCLEOTIDE SEQUENCE [LARGE SCALE GENOMIC DNA]</scope>
    <source>
        <strain evidence="8 9">DSM 21947</strain>
    </source>
</reference>
<evidence type="ECO:0000256" key="6">
    <source>
        <dbReference type="RuleBase" id="RU003915"/>
    </source>
</evidence>
<evidence type="ECO:0000256" key="4">
    <source>
        <dbReference type="ARBA" id="ARBA00023235"/>
    </source>
</evidence>
<keyword evidence="3 5" id="KW-0697">Rotamase</keyword>
<comment type="catalytic activity">
    <reaction evidence="1 5 6">
        <text>[protein]-peptidylproline (omega=180) = [protein]-peptidylproline (omega=0)</text>
        <dbReference type="Rhea" id="RHEA:16237"/>
        <dbReference type="Rhea" id="RHEA-COMP:10747"/>
        <dbReference type="Rhea" id="RHEA-COMP:10748"/>
        <dbReference type="ChEBI" id="CHEBI:83833"/>
        <dbReference type="ChEBI" id="CHEBI:83834"/>
        <dbReference type="EC" id="5.2.1.8"/>
    </reaction>
</comment>
<name>A0A8H2K493_9MICO</name>
<dbReference type="InterPro" id="IPR046357">
    <property type="entry name" value="PPIase_dom_sf"/>
</dbReference>
<feature type="domain" description="PPIase FKBP-type" evidence="7">
    <location>
        <begin position="38"/>
        <end position="124"/>
    </location>
</feature>
<sequence>MSDSGKTKPEVEFYEGAAPSELVVIDIEEGTGAEATAGATVDVHYLGVDFETGEEFDSSWSRGQSINFPLTSLISGWQEGIPGMKVGGRRQLICPPHLAYGPAGGGHQLSGRTLTFVIDLLGTK</sequence>
<accession>A0A8H2K493</accession>
<dbReference type="RefSeq" id="WP_021810785.1">
    <property type="nucleotide sequence ID" value="NZ_VFRA01000001.1"/>
</dbReference>
<keyword evidence="4 5" id="KW-0413">Isomerase</keyword>
<dbReference type="PANTHER" id="PTHR43811:SF19">
    <property type="entry name" value="39 KDA FK506-BINDING NUCLEAR PROTEIN"/>
    <property type="match status" value="1"/>
</dbReference>
<dbReference type="Proteomes" id="UP000316560">
    <property type="component" value="Unassembled WGS sequence"/>
</dbReference>
<dbReference type="EC" id="5.2.1.8" evidence="6"/>
<protein>
    <recommendedName>
        <fullName evidence="6">Peptidyl-prolyl cis-trans isomerase</fullName>
        <ecNumber evidence="6">5.2.1.8</ecNumber>
    </recommendedName>
</protein>
<evidence type="ECO:0000259" key="7">
    <source>
        <dbReference type="PROSITE" id="PS50059"/>
    </source>
</evidence>
<comment type="similarity">
    <text evidence="2 6">Belongs to the FKBP-type PPIase family.</text>
</comment>
<dbReference type="OrthoDB" id="25996at2"/>
<evidence type="ECO:0000256" key="2">
    <source>
        <dbReference type="ARBA" id="ARBA00006577"/>
    </source>
</evidence>